<evidence type="ECO:0000256" key="1">
    <source>
        <dbReference type="ARBA" id="ARBA00022553"/>
    </source>
</evidence>
<evidence type="ECO:0000256" key="5">
    <source>
        <dbReference type="ARBA" id="ARBA00022801"/>
    </source>
</evidence>
<evidence type="ECO:0000313" key="7">
    <source>
        <dbReference type="Proteomes" id="UP000717752"/>
    </source>
</evidence>
<dbReference type="EMBL" id="JAEUAK010000009">
    <property type="protein sequence ID" value="MBW9055214.1"/>
    <property type="molecule type" value="Genomic_DNA"/>
</dbReference>
<accession>A0ABS7GZ41</accession>
<evidence type="ECO:0000256" key="2">
    <source>
        <dbReference type="ARBA" id="ARBA00022649"/>
    </source>
</evidence>
<evidence type="ECO:0000256" key="3">
    <source>
        <dbReference type="ARBA" id="ARBA00022722"/>
    </source>
</evidence>
<evidence type="ECO:0000313" key="6">
    <source>
        <dbReference type="EMBL" id="MBW9055214.1"/>
    </source>
</evidence>
<protein>
    <submittedName>
        <fullName evidence="6">DUF86 domain-containing protein</fullName>
    </submittedName>
</protein>
<dbReference type="PANTHER" id="PTHR34139:SF1">
    <property type="entry name" value="RNASE MJ1380-RELATED"/>
    <property type="match status" value="1"/>
</dbReference>
<keyword evidence="3" id="KW-0540">Nuclease</keyword>
<keyword evidence="2" id="KW-1277">Toxin-antitoxin system</keyword>
<proteinExistence type="predicted"/>
<organism evidence="6 7">
    <name type="scientific">Rhizobium mesosinicum</name>
    <dbReference type="NCBI Taxonomy" id="335017"/>
    <lineage>
        <taxon>Bacteria</taxon>
        <taxon>Pseudomonadati</taxon>
        <taxon>Pseudomonadota</taxon>
        <taxon>Alphaproteobacteria</taxon>
        <taxon>Hyphomicrobiales</taxon>
        <taxon>Rhizobiaceae</taxon>
        <taxon>Rhizobium/Agrobacterium group</taxon>
        <taxon>Rhizobium</taxon>
    </lineage>
</organism>
<keyword evidence="7" id="KW-1185">Reference proteome</keyword>
<dbReference type="PANTHER" id="PTHR34139">
    <property type="entry name" value="UPF0331 PROTEIN MJ0127"/>
    <property type="match status" value="1"/>
</dbReference>
<dbReference type="Pfam" id="PF01934">
    <property type="entry name" value="HepT-like"/>
    <property type="match status" value="1"/>
</dbReference>
<dbReference type="InterPro" id="IPR051813">
    <property type="entry name" value="HepT_RNase_toxin"/>
</dbReference>
<keyword evidence="5" id="KW-0378">Hydrolase</keyword>
<sequence length="120" mass="13892">MSRERLLEHVDRMQEAAQQAFDLTEGMSQEQFLHDIRTQLAVTMSLVLVGEAAARISAGDPGFIQDHQEIPWTRIKGMRNLIVHDYYRAELPVIWQTVRTDLPALVSQLENVRHWRVQGE</sequence>
<name>A0ABS7GZ41_9HYPH</name>
<gene>
    <name evidence="6" type="ORF">JNB85_22675</name>
</gene>
<comment type="caution">
    <text evidence="6">The sequence shown here is derived from an EMBL/GenBank/DDBJ whole genome shotgun (WGS) entry which is preliminary data.</text>
</comment>
<keyword evidence="4" id="KW-0547">Nucleotide-binding</keyword>
<keyword evidence="1" id="KW-0597">Phosphoprotein</keyword>
<evidence type="ECO:0000256" key="4">
    <source>
        <dbReference type="ARBA" id="ARBA00022741"/>
    </source>
</evidence>
<dbReference type="InterPro" id="IPR008201">
    <property type="entry name" value="HepT-like"/>
</dbReference>
<reference evidence="6 7" key="1">
    <citation type="journal article" date="2021" name="MBio">
        <title>Poor Competitiveness of Bradyrhizobium in Pigeon Pea Root Colonization in Indian Soils.</title>
        <authorList>
            <person name="Chalasani D."/>
            <person name="Basu A."/>
            <person name="Pullabhotla S.V.S.R.N."/>
            <person name="Jorrin B."/>
            <person name="Neal A.L."/>
            <person name="Poole P.S."/>
            <person name="Podile A.R."/>
            <person name="Tkacz A."/>
        </authorList>
    </citation>
    <scope>NUCLEOTIDE SEQUENCE [LARGE SCALE GENOMIC DNA]</scope>
    <source>
        <strain evidence="6 7">HU56</strain>
    </source>
</reference>
<dbReference type="Proteomes" id="UP000717752">
    <property type="component" value="Unassembled WGS sequence"/>
</dbReference>